<evidence type="ECO:0000256" key="3">
    <source>
        <dbReference type="ARBA" id="ARBA00022729"/>
    </source>
</evidence>
<dbReference type="Gene3D" id="3.30.430.20">
    <property type="entry name" value="Gnk2 domain, C-X8-C-X2-C motif"/>
    <property type="match status" value="1"/>
</dbReference>
<feature type="domain" description="Gnk2-homologous" evidence="6">
    <location>
        <begin position="35"/>
        <end position="139"/>
    </location>
</feature>
<keyword evidence="3" id="KW-0732">Signal</keyword>
<evidence type="ECO:0000259" key="6">
    <source>
        <dbReference type="PROSITE" id="PS51473"/>
    </source>
</evidence>
<dbReference type="EMBL" id="BMAC01000461">
    <property type="protein sequence ID" value="GFP96896.1"/>
    <property type="molecule type" value="Genomic_DNA"/>
</dbReference>
<gene>
    <name evidence="7" type="ORF">PHJA_001833700</name>
</gene>
<comment type="caution">
    <text evidence="7">The sequence shown here is derived from an EMBL/GenBank/DDBJ whole genome shotgun (WGS) entry which is preliminary data.</text>
</comment>
<dbReference type="PROSITE" id="PS51473">
    <property type="entry name" value="GNK2"/>
    <property type="match status" value="1"/>
</dbReference>
<dbReference type="GO" id="GO:0005576">
    <property type="term" value="C:extracellular region"/>
    <property type="evidence" value="ECO:0007669"/>
    <property type="project" value="UniProtKB-SubCell"/>
</dbReference>
<dbReference type="Proteomes" id="UP000653305">
    <property type="component" value="Unassembled WGS sequence"/>
</dbReference>
<comment type="similarity">
    <text evidence="5">Belongs to the cysteine-rich repeat secretory protein family.</text>
</comment>
<sequence length="142" mass="15895">MTLINTHCPENRTAIIWRDYCFFKYSDVEFFGQIDTDNRLNLTDGKYWNRSSSMSTATRLLSDLSQTAIQSPKFFAIGSTGSLSGELYAMAQCTRDLSANSCSTCLGQALTDLSNCCFGKEGVRVFCGSCNVRYETYNFLTN</sequence>
<proteinExistence type="inferred from homology"/>
<dbReference type="PANTHER" id="PTHR32411">
    <property type="entry name" value="CYSTEINE-RICH REPEAT SECRETORY PROTEIN 38-RELATED"/>
    <property type="match status" value="1"/>
</dbReference>
<name>A0A830CCG9_9LAMI</name>
<organism evidence="7 8">
    <name type="scientific">Phtheirospermum japonicum</name>
    <dbReference type="NCBI Taxonomy" id="374723"/>
    <lineage>
        <taxon>Eukaryota</taxon>
        <taxon>Viridiplantae</taxon>
        <taxon>Streptophyta</taxon>
        <taxon>Embryophyta</taxon>
        <taxon>Tracheophyta</taxon>
        <taxon>Spermatophyta</taxon>
        <taxon>Magnoliopsida</taxon>
        <taxon>eudicotyledons</taxon>
        <taxon>Gunneridae</taxon>
        <taxon>Pentapetalae</taxon>
        <taxon>asterids</taxon>
        <taxon>lamiids</taxon>
        <taxon>Lamiales</taxon>
        <taxon>Orobanchaceae</taxon>
        <taxon>Orobanchaceae incertae sedis</taxon>
        <taxon>Phtheirospermum</taxon>
    </lineage>
</organism>
<reference evidence="7" key="1">
    <citation type="submission" date="2020-07" db="EMBL/GenBank/DDBJ databases">
        <title>Ethylene signaling mediates host invasion by parasitic plants.</title>
        <authorList>
            <person name="Yoshida S."/>
        </authorList>
    </citation>
    <scope>NUCLEOTIDE SEQUENCE</scope>
    <source>
        <strain evidence="7">Okayama</strain>
    </source>
</reference>
<evidence type="ECO:0000313" key="7">
    <source>
        <dbReference type="EMBL" id="GFP96896.1"/>
    </source>
</evidence>
<dbReference type="CDD" id="cd23509">
    <property type="entry name" value="Gnk2-like"/>
    <property type="match status" value="1"/>
</dbReference>
<evidence type="ECO:0000313" key="8">
    <source>
        <dbReference type="Proteomes" id="UP000653305"/>
    </source>
</evidence>
<dbReference type="AlphaFoldDB" id="A0A830CCG9"/>
<accession>A0A830CCG9</accession>
<dbReference type="InterPro" id="IPR038408">
    <property type="entry name" value="GNK2_sf"/>
</dbReference>
<dbReference type="InterPro" id="IPR002902">
    <property type="entry name" value="GNK2"/>
</dbReference>
<evidence type="ECO:0000256" key="5">
    <source>
        <dbReference type="ARBA" id="ARBA00038515"/>
    </source>
</evidence>
<dbReference type="PANTHER" id="PTHR32411:SF43">
    <property type="entry name" value="CYSTEINE-RICH REPEAT SECRETORY PROTEIN 38"/>
    <property type="match status" value="1"/>
</dbReference>
<keyword evidence="2" id="KW-0964">Secreted</keyword>
<protein>
    <submittedName>
        <fullName evidence="7">Cysteine-rich repeat secretory protein 38</fullName>
    </submittedName>
</protein>
<dbReference type="OrthoDB" id="911609at2759"/>
<dbReference type="InterPro" id="IPR050581">
    <property type="entry name" value="CRR_secretory_protein"/>
</dbReference>
<evidence type="ECO:0000256" key="1">
    <source>
        <dbReference type="ARBA" id="ARBA00004613"/>
    </source>
</evidence>
<dbReference type="Pfam" id="PF01657">
    <property type="entry name" value="Stress-antifung"/>
    <property type="match status" value="1"/>
</dbReference>
<comment type="subcellular location">
    <subcellularLocation>
        <location evidence="1">Secreted</location>
    </subcellularLocation>
</comment>
<evidence type="ECO:0000256" key="4">
    <source>
        <dbReference type="ARBA" id="ARBA00022737"/>
    </source>
</evidence>
<keyword evidence="8" id="KW-1185">Reference proteome</keyword>
<keyword evidence="4" id="KW-0677">Repeat</keyword>
<evidence type="ECO:0000256" key="2">
    <source>
        <dbReference type="ARBA" id="ARBA00022525"/>
    </source>
</evidence>